<protein>
    <submittedName>
        <fullName evidence="2">Type IV pilus assembly protein PilV</fullName>
    </submittedName>
</protein>
<dbReference type="AlphaFoldDB" id="A0A562KYF3"/>
<name>A0A562KYF3_9GAMM</name>
<evidence type="ECO:0000313" key="3">
    <source>
        <dbReference type="Proteomes" id="UP000315167"/>
    </source>
</evidence>
<proteinExistence type="predicted"/>
<dbReference type="EMBL" id="VLKN01000007">
    <property type="protein sequence ID" value="TWI00214.1"/>
    <property type="molecule type" value="Genomic_DNA"/>
</dbReference>
<dbReference type="NCBIfam" id="TIGR02523">
    <property type="entry name" value="type_IV_pilV"/>
    <property type="match status" value="1"/>
</dbReference>
<dbReference type="Proteomes" id="UP000315167">
    <property type="component" value="Unassembled WGS sequence"/>
</dbReference>
<gene>
    <name evidence="2" type="ORF">IP90_02760</name>
</gene>
<comment type="caution">
    <text evidence="2">The sequence shown here is derived from an EMBL/GenBank/DDBJ whole genome shotgun (WGS) entry which is preliminary data.</text>
</comment>
<accession>A0A562KYF3</accession>
<evidence type="ECO:0000259" key="1">
    <source>
        <dbReference type="Pfam" id="PF22150"/>
    </source>
</evidence>
<feature type="domain" description="Type IV pilin Tt1218-like" evidence="1">
    <location>
        <begin position="21"/>
        <end position="74"/>
    </location>
</feature>
<reference evidence="2 3" key="1">
    <citation type="journal article" date="2015" name="Stand. Genomic Sci.">
        <title>Genomic Encyclopedia of Bacterial and Archaeal Type Strains, Phase III: the genomes of soil and plant-associated and newly described type strains.</title>
        <authorList>
            <person name="Whitman W.B."/>
            <person name="Woyke T."/>
            <person name="Klenk H.P."/>
            <person name="Zhou Y."/>
            <person name="Lilburn T.G."/>
            <person name="Beck B.J."/>
            <person name="De Vos P."/>
            <person name="Vandamme P."/>
            <person name="Eisen J.A."/>
            <person name="Garrity G."/>
            <person name="Hugenholtz P."/>
            <person name="Kyrpides N.C."/>
        </authorList>
    </citation>
    <scope>NUCLEOTIDE SEQUENCE [LARGE SCALE GENOMIC DNA]</scope>
    <source>
        <strain evidence="2 3">CGMCC 1.10821</strain>
    </source>
</reference>
<evidence type="ECO:0000313" key="2">
    <source>
        <dbReference type="EMBL" id="TWI00214.1"/>
    </source>
</evidence>
<keyword evidence="3" id="KW-1185">Reference proteome</keyword>
<sequence>MIEVLVTLVVLALGLLGFALLQTMNLRYTQGANHRTQATNLAYDLLDQMRANRLSAAQYTGATFAAGSVTPAACSRPVGTVPVAGTGGVIERWQCQVVDALGPQASANVTYNNGAVVVTINWGERFALESAGSTTFVVSTQL</sequence>
<dbReference type="InterPro" id="IPR054402">
    <property type="entry name" value="Tt1218-like_dom"/>
</dbReference>
<organism evidence="2 3">
    <name type="scientific">Luteimonas cucumeris</name>
    <dbReference type="NCBI Taxonomy" id="985012"/>
    <lineage>
        <taxon>Bacteria</taxon>
        <taxon>Pseudomonadati</taxon>
        <taxon>Pseudomonadota</taxon>
        <taxon>Gammaproteobacteria</taxon>
        <taxon>Lysobacterales</taxon>
        <taxon>Lysobacteraceae</taxon>
        <taxon>Luteimonas</taxon>
    </lineage>
</organism>
<dbReference type="Pfam" id="PF22150">
    <property type="entry name" value="Tt1218-like"/>
    <property type="match status" value="1"/>
</dbReference>
<dbReference type="InterPro" id="IPR013362">
    <property type="entry name" value="Pilus_4_PilV"/>
</dbReference>